<accession>A0A8I6Y2L0</accession>
<feature type="compositionally biased region" description="Basic and acidic residues" evidence="1">
    <location>
        <begin position="169"/>
        <end position="178"/>
    </location>
</feature>
<dbReference type="Gramene" id="HORVU.MOREX.r2.3HG0247900.1">
    <property type="protein sequence ID" value="HORVU.MOREX.r2.3HG0247900.1.CDS.1"/>
    <property type="gene ID" value="HORVU.MOREX.r2.3HG0247900"/>
</dbReference>
<dbReference type="EnsemblPlants" id="HORVU.MOREX.r3.3HG0297610.1">
    <property type="protein sequence ID" value="HORVU.MOREX.r3.3HG0297610.1.CDS1"/>
    <property type="gene ID" value="HORVU.MOREX.r3.3HG0297610"/>
</dbReference>
<dbReference type="AlphaFoldDB" id="A0A8I6Y2L0"/>
<feature type="region of interest" description="Disordered" evidence="1">
    <location>
        <begin position="146"/>
        <end position="178"/>
    </location>
</feature>
<dbReference type="Proteomes" id="UP000011116">
    <property type="component" value="Chromosome 3H"/>
</dbReference>
<reference evidence="2" key="2">
    <citation type="submission" date="2020-10" db="EMBL/GenBank/DDBJ databases">
        <authorList>
            <person name="Scholz U."/>
            <person name="Mascher M."/>
            <person name="Fiebig A."/>
        </authorList>
    </citation>
    <scope>NUCLEOTIDE SEQUENCE [LARGE SCALE GENOMIC DNA]</scope>
    <source>
        <strain evidence="2">cv. Morex</strain>
    </source>
</reference>
<dbReference type="PANTHER" id="PTHR48196">
    <property type="entry name" value="DUF630 DOMAIN-CONTAINING PROTEIN"/>
    <property type="match status" value="1"/>
</dbReference>
<reference evidence="2" key="3">
    <citation type="submission" date="2022-01" db="UniProtKB">
        <authorList>
            <consortium name="EnsemblPlants"/>
        </authorList>
    </citation>
    <scope>IDENTIFICATION</scope>
    <source>
        <strain evidence="2">subsp. vulgare</strain>
    </source>
</reference>
<organism evidence="2 3">
    <name type="scientific">Hordeum vulgare subsp. vulgare</name>
    <name type="common">Domesticated barley</name>
    <dbReference type="NCBI Taxonomy" id="112509"/>
    <lineage>
        <taxon>Eukaryota</taxon>
        <taxon>Viridiplantae</taxon>
        <taxon>Streptophyta</taxon>
        <taxon>Embryophyta</taxon>
        <taxon>Tracheophyta</taxon>
        <taxon>Spermatophyta</taxon>
        <taxon>Magnoliopsida</taxon>
        <taxon>Liliopsida</taxon>
        <taxon>Poales</taxon>
        <taxon>Poaceae</taxon>
        <taxon>BOP clade</taxon>
        <taxon>Pooideae</taxon>
        <taxon>Triticodae</taxon>
        <taxon>Triticeae</taxon>
        <taxon>Hordeinae</taxon>
        <taxon>Hordeum</taxon>
    </lineage>
</organism>
<dbReference type="PANTHER" id="PTHR48196:SF2">
    <property type="entry name" value="OS01G0822100 PROTEIN"/>
    <property type="match status" value="1"/>
</dbReference>
<proteinExistence type="predicted"/>
<dbReference type="Gramene" id="HORVU.MOREX.r3.3HG0297610.1">
    <property type="protein sequence ID" value="HORVU.MOREX.r3.3HG0297610.1.CDS1"/>
    <property type="gene ID" value="HORVU.MOREX.r3.3HG0297610"/>
</dbReference>
<protein>
    <submittedName>
        <fullName evidence="2">Uncharacterized protein</fullName>
    </submittedName>
</protein>
<evidence type="ECO:0000313" key="3">
    <source>
        <dbReference type="Proteomes" id="UP000011116"/>
    </source>
</evidence>
<keyword evidence="3" id="KW-1185">Reference proteome</keyword>
<name>A0A8I6Y2L0_HORVV</name>
<evidence type="ECO:0000313" key="2">
    <source>
        <dbReference type="EnsemblPlants" id="HORVU.MOREX.r3.3HG0297610.1.CDS1"/>
    </source>
</evidence>
<reference evidence="3" key="1">
    <citation type="journal article" date="2012" name="Nature">
        <title>A physical, genetic and functional sequence assembly of the barley genome.</title>
        <authorList>
            <consortium name="The International Barley Genome Sequencing Consortium"/>
            <person name="Mayer K.F."/>
            <person name="Waugh R."/>
            <person name="Brown J.W."/>
            <person name="Schulman A."/>
            <person name="Langridge P."/>
            <person name="Platzer M."/>
            <person name="Fincher G.B."/>
            <person name="Muehlbauer G.J."/>
            <person name="Sato K."/>
            <person name="Close T.J."/>
            <person name="Wise R.P."/>
            <person name="Stein N."/>
        </authorList>
    </citation>
    <scope>NUCLEOTIDE SEQUENCE [LARGE SCALE GENOMIC DNA]</scope>
    <source>
        <strain evidence="3">cv. Morex</strain>
    </source>
</reference>
<sequence length="178" mass="19083">MPVQQHSSSLATELGICSAMSLEPAQQHRRSVSSSLATELGVCAALSRLDPIGGGAVPVLPTTLLDEYERQAIEAQLSRAVLRRSYSEPSPSRVVALVREETAARGAESVEAGAGRAPCEPRARRPWLLEALKRVLCWLGGAWGRHGRGGGQQAAPKPPAPPEPAPEPPRMRLLDYLR</sequence>
<feature type="compositionally biased region" description="Pro residues" evidence="1">
    <location>
        <begin position="156"/>
        <end position="168"/>
    </location>
</feature>
<evidence type="ECO:0000256" key="1">
    <source>
        <dbReference type="SAM" id="MobiDB-lite"/>
    </source>
</evidence>